<feature type="region of interest" description="Disordered" evidence="1">
    <location>
        <begin position="153"/>
        <end position="183"/>
    </location>
</feature>
<accession>A0AAV9PEL0</accession>
<dbReference type="PANTHER" id="PTHR24148:SF64">
    <property type="entry name" value="HETEROKARYON INCOMPATIBILITY DOMAIN-CONTAINING PROTEIN"/>
    <property type="match status" value="1"/>
</dbReference>
<feature type="domain" description="Heterokaryon incompatibility" evidence="2">
    <location>
        <begin position="52"/>
        <end position="208"/>
    </location>
</feature>
<evidence type="ECO:0000256" key="1">
    <source>
        <dbReference type="SAM" id="MobiDB-lite"/>
    </source>
</evidence>
<evidence type="ECO:0000259" key="2">
    <source>
        <dbReference type="Pfam" id="PF06985"/>
    </source>
</evidence>
<reference evidence="3 4" key="1">
    <citation type="submission" date="2023-08" db="EMBL/GenBank/DDBJ databases">
        <title>Black Yeasts Isolated from many extreme environments.</title>
        <authorList>
            <person name="Coleine C."/>
            <person name="Stajich J.E."/>
            <person name="Selbmann L."/>
        </authorList>
    </citation>
    <scope>NUCLEOTIDE SEQUENCE [LARGE SCALE GENOMIC DNA]</scope>
    <source>
        <strain evidence="3 4">CCFEE 5935</strain>
    </source>
</reference>
<dbReference type="PANTHER" id="PTHR24148">
    <property type="entry name" value="ANKYRIN REPEAT DOMAIN-CONTAINING PROTEIN 39 HOMOLOG-RELATED"/>
    <property type="match status" value="1"/>
</dbReference>
<protein>
    <recommendedName>
        <fullName evidence="2">Heterokaryon incompatibility domain-containing protein</fullName>
    </recommendedName>
</protein>
<evidence type="ECO:0000313" key="3">
    <source>
        <dbReference type="EMBL" id="KAK5170630.1"/>
    </source>
</evidence>
<feature type="compositionally biased region" description="Basic and acidic residues" evidence="1">
    <location>
        <begin position="160"/>
        <end position="183"/>
    </location>
</feature>
<dbReference type="GeneID" id="89926563"/>
<dbReference type="Proteomes" id="UP001337655">
    <property type="component" value="Unassembled WGS sequence"/>
</dbReference>
<sequence length="568" mass="64439">MPSEVQIKATYKPLDSGKKEFRILILQAGQHPDIVRANLRIDSVAAEQTPQYETIPYCWGSSDRREQIEVDGHMIQAPASSVDALRRVRLPDRERAVWIDSLCINQQDPEERTQQVAMMGDVYSKGDCNVIYLGEGDETTSSALRSIEMLAQVEPGEDDEVRRPQEGHRSSGRPTEDPETPGRFDVDVEACNRVFSLPWFGRLWVFQEASLSVRNRCLIGTEEVDMLDLLRANYVIAANNDPQFHRCRYSGLLLGLLLLRHAKPEDVSEHQPFSFLLCRTGGLRVSEPRDFIFALLGIYQSWTAQRRLDALLTPDYRKPVTEVFRDAVRFAIIEDGNLWWLQQVNPSSLEEIDQIGLPSWAIDMRQWDAQRAIIFEGSYEGAKIPTSSIWQDNRPNLMSLRGVVARAIKSASRTLEANVLESATLLACWILETLGTSSTIDLRWTAFLEALGFGRQNKWEGGRRVERVELIAYLRHWASVSRDPQSTEQQIEEALRAMKPFAEALLSNDSMNRNVLRPDMKFCCDEAGNIGLAPQLSQEGDLIVVLYGGRPPFVLRPCEEDYRLLGPC</sequence>
<dbReference type="InterPro" id="IPR010730">
    <property type="entry name" value="HET"/>
</dbReference>
<organism evidence="3 4">
    <name type="scientific">Saxophila tyrrhenica</name>
    <dbReference type="NCBI Taxonomy" id="1690608"/>
    <lineage>
        <taxon>Eukaryota</taxon>
        <taxon>Fungi</taxon>
        <taxon>Dikarya</taxon>
        <taxon>Ascomycota</taxon>
        <taxon>Pezizomycotina</taxon>
        <taxon>Dothideomycetes</taxon>
        <taxon>Dothideomycetidae</taxon>
        <taxon>Mycosphaerellales</taxon>
        <taxon>Extremaceae</taxon>
        <taxon>Saxophila</taxon>
    </lineage>
</organism>
<name>A0AAV9PEL0_9PEZI</name>
<dbReference type="InterPro" id="IPR052895">
    <property type="entry name" value="HetReg/Transcr_Mod"/>
</dbReference>
<dbReference type="Pfam" id="PF06985">
    <property type="entry name" value="HET"/>
    <property type="match status" value="1"/>
</dbReference>
<comment type="caution">
    <text evidence="3">The sequence shown here is derived from an EMBL/GenBank/DDBJ whole genome shotgun (WGS) entry which is preliminary data.</text>
</comment>
<gene>
    <name evidence="3" type="ORF">LTR77_005219</name>
</gene>
<evidence type="ECO:0000313" key="4">
    <source>
        <dbReference type="Proteomes" id="UP001337655"/>
    </source>
</evidence>
<dbReference type="RefSeq" id="XP_064659828.1">
    <property type="nucleotide sequence ID" value="XM_064802467.1"/>
</dbReference>
<proteinExistence type="predicted"/>
<keyword evidence="4" id="KW-1185">Reference proteome</keyword>
<dbReference type="AlphaFoldDB" id="A0AAV9PEL0"/>
<dbReference type="EMBL" id="JAVRRT010000007">
    <property type="protein sequence ID" value="KAK5170630.1"/>
    <property type="molecule type" value="Genomic_DNA"/>
</dbReference>